<dbReference type="SUPFAM" id="SSF53448">
    <property type="entry name" value="Nucleotide-diphospho-sugar transferases"/>
    <property type="match status" value="1"/>
</dbReference>
<protein>
    <submittedName>
        <fullName evidence="8">Uncharacterized protein</fullName>
    </submittedName>
</protein>
<keyword evidence="2" id="KW-0812">Transmembrane</keyword>
<dbReference type="OrthoDB" id="205012at2759"/>
<evidence type="ECO:0000313" key="8">
    <source>
        <dbReference type="EMBL" id="CAE0706376.1"/>
    </source>
</evidence>
<dbReference type="GO" id="GO:0042285">
    <property type="term" value="F:xylosyltransferase activity"/>
    <property type="evidence" value="ECO:0007669"/>
    <property type="project" value="TreeGrafter"/>
</dbReference>
<dbReference type="InterPro" id="IPR051292">
    <property type="entry name" value="Xyl/GlcA_transferase"/>
</dbReference>
<evidence type="ECO:0000256" key="6">
    <source>
        <dbReference type="ARBA" id="ARBA00023180"/>
    </source>
</evidence>
<feature type="compositionally biased region" description="Basic residues" evidence="7">
    <location>
        <begin position="493"/>
        <end position="511"/>
    </location>
</feature>
<feature type="region of interest" description="Disordered" evidence="7">
    <location>
        <begin position="27"/>
        <end position="62"/>
    </location>
</feature>
<evidence type="ECO:0000256" key="4">
    <source>
        <dbReference type="ARBA" id="ARBA00022989"/>
    </source>
</evidence>
<dbReference type="PANTHER" id="PTHR12270:SF52">
    <property type="entry name" value="GLYCOSYLTRANSFERASE-LIKE PROTEIN GNT13-RELATED"/>
    <property type="match status" value="1"/>
</dbReference>
<name>A0A7S4A7K2_9STRA</name>
<gene>
    <name evidence="8" type="ORF">PCAL00307_LOCUS21827</name>
    <name evidence="9" type="ORF">PECAL_1P30210</name>
</gene>
<reference evidence="8" key="1">
    <citation type="submission" date="2021-01" db="EMBL/GenBank/DDBJ databases">
        <authorList>
            <person name="Corre E."/>
            <person name="Pelletier E."/>
            <person name="Niang G."/>
            <person name="Scheremetjew M."/>
            <person name="Finn R."/>
            <person name="Kale V."/>
            <person name="Holt S."/>
            <person name="Cochrane G."/>
            <person name="Meng A."/>
            <person name="Brown T."/>
            <person name="Cohen L."/>
        </authorList>
    </citation>
    <scope>NUCLEOTIDE SEQUENCE</scope>
    <source>
        <strain evidence="8">CCMP1756</strain>
    </source>
</reference>
<dbReference type="Gene3D" id="3.90.550.10">
    <property type="entry name" value="Spore Coat Polysaccharide Biosynthesis Protein SpsA, Chain A"/>
    <property type="match status" value="1"/>
</dbReference>
<proteinExistence type="predicted"/>
<dbReference type="EMBL" id="CAKKNE010000001">
    <property type="protein sequence ID" value="CAH0366524.1"/>
    <property type="molecule type" value="Genomic_DNA"/>
</dbReference>
<evidence type="ECO:0000256" key="1">
    <source>
        <dbReference type="ARBA" id="ARBA00004606"/>
    </source>
</evidence>
<feature type="region of interest" description="Disordered" evidence="7">
    <location>
        <begin position="484"/>
        <end position="511"/>
    </location>
</feature>
<dbReference type="GO" id="GO:0015020">
    <property type="term" value="F:glucuronosyltransferase activity"/>
    <property type="evidence" value="ECO:0007669"/>
    <property type="project" value="TreeGrafter"/>
</dbReference>
<evidence type="ECO:0000256" key="3">
    <source>
        <dbReference type="ARBA" id="ARBA00022968"/>
    </source>
</evidence>
<dbReference type="GO" id="GO:0016020">
    <property type="term" value="C:membrane"/>
    <property type="evidence" value="ECO:0007669"/>
    <property type="project" value="UniProtKB-SubCell"/>
</dbReference>
<comment type="subcellular location">
    <subcellularLocation>
        <location evidence="1">Membrane</location>
        <topology evidence="1">Single-pass type II membrane protein</topology>
    </subcellularLocation>
</comment>
<keyword evidence="10" id="KW-1185">Reference proteome</keyword>
<evidence type="ECO:0000256" key="7">
    <source>
        <dbReference type="SAM" id="MobiDB-lite"/>
    </source>
</evidence>
<dbReference type="AlphaFoldDB" id="A0A7S4A7K2"/>
<keyword evidence="3" id="KW-0735">Signal-anchor</keyword>
<evidence type="ECO:0000256" key="5">
    <source>
        <dbReference type="ARBA" id="ARBA00023136"/>
    </source>
</evidence>
<dbReference type="Pfam" id="PF13896">
    <property type="entry name" value="Glyco_transf_49"/>
    <property type="match status" value="3"/>
</dbReference>
<organism evidence="8">
    <name type="scientific">Pelagomonas calceolata</name>
    <dbReference type="NCBI Taxonomy" id="35677"/>
    <lineage>
        <taxon>Eukaryota</taxon>
        <taxon>Sar</taxon>
        <taxon>Stramenopiles</taxon>
        <taxon>Ochrophyta</taxon>
        <taxon>Pelagophyceae</taxon>
        <taxon>Pelagomonadales</taxon>
        <taxon>Pelagomonadaceae</taxon>
        <taxon>Pelagomonas</taxon>
    </lineage>
</organism>
<evidence type="ECO:0000313" key="10">
    <source>
        <dbReference type="Proteomes" id="UP000789595"/>
    </source>
</evidence>
<keyword evidence="5" id="KW-0472">Membrane</keyword>
<dbReference type="PANTHER" id="PTHR12270">
    <property type="entry name" value="GLYCOSYLTRANSFERASE-RELATED"/>
    <property type="match status" value="1"/>
</dbReference>
<dbReference type="Proteomes" id="UP000789595">
    <property type="component" value="Unassembled WGS sequence"/>
</dbReference>
<dbReference type="EMBL" id="HBIW01025343">
    <property type="protein sequence ID" value="CAE0706376.1"/>
    <property type="molecule type" value="Transcribed_RNA"/>
</dbReference>
<keyword evidence="4" id="KW-1133">Transmembrane helix</keyword>
<evidence type="ECO:0000313" key="9">
    <source>
        <dbReference type="EMBL" id="CAH0366524.1"/>
    </source>
</evidence>
<sequence length="511" mass="57611">MHTKARLAWLVMVLPLATPRIIYNYRRRRPPPQRPDNPYSQAEWDRRKKRASLPPPPLPSPNARCDLSGLTKGVTIVTTATEDRLWNVRSMCERWRGPVSITVVAADTDLDAEAVTSNYIDGCDEALSHVGVVRVPKGTQFPVNQMRNRAWMRARTTHVFLLDADFWPGAGTYKMIADALHVLTEADLALVVPTFALEGKDGARARAGKKLRATDHDSLSALVPRTRDGLLRCLAAKNDSFKHDWQTKGNLYWDAGRSNTVIKLPPSRIRCEPFHHHGSTRFDAWLAATAPEKLSCFLGNFYEPFVVVRNCAVTPRFDERYVGYGKNKLAWITSLRAAGFHFYTVPRAFAVHVPHQVSEEHRLWATHSRAIPQKRVVDDMFFESLFVRKLYADGIRRRYILSNTTASREGEVPTPLCAAAGADVDDIERREKRVNLLPAVARDCLQGACAMSEVSRARWARIDATTRNAPDLTACLMAGTRRDDATRECGGGHARRSYSRRPPRWRAPMHG</sequence>
<keyword evidence="6" id="KW-0325">Glycoprotein</keyword>
<evidence type="ECO:0000256" key="2">
    <source>
        <dbReference type="ARBA" id="ARBA00022692"/>
    </source>
</evidence>
<dbReference type="GO" id="GO:0035269">
    <property type="term" value="P:protein O-linked glycosylation via mannose"/>
    <property type="evidence" value="ECO:0007669"/>
    <property type="project" value="TreeGrafter"/>
</dbReference>
<reference evidence="9" key="2">
    <citation type="submission" date="2021-11" db="EMBL/GenBank/DDBJ databases">
        <authorList>
            <consortium name="Genoscope - CEA"/>
            <person name="William W."/>
        </authorList>
    </citation>
    <scope>NUCLEOTIDE SEQUENCE</scope>
</reference>
<accession>A0A7S4A7K2</accession>
<dbReference type="InterPro" id="IPR029044">
    <property type="entry name" value="Nucleotide-diphossugar_trans"/>
</dbReference>